<sequence length="177" mass="20144">MKILLPTAALSFLIACQPNQPKSVLDAQNRIPLELKVRHFIESHPEWSTNEVVEASVDKIFVDSVRMWSKRADFLENLPLNAEEVQKVDDNGKTVYLVTFKTFNDPERAEPSVLNKINVRLLGDVTEAQMKKIKTGAHYTIDAKLKKILSLQGGGLLIDEYELGAYRFKVTDFRKLE</sequence>
<comment type="caution">
    <text evidence="1">The sequence shown here is derived from an EMBL/GenBank/DDBJ whole genome shotgun (WGS) entry which is preliminary data.</text>
</comment>
<dbReference type="Proteomes" id="UP000466586">
    <property type="component" value="Unassembled WGS sequence"/>
</dbReference>
<evidence type="ECO:0000313" key="2">
    <source>
        <dbReference type="Proteomes" id="UP000466586"/>
    </source>
</evidence>
<evidence type="ECO:0000313" key="1">
    <source>
        <dbReference type="EMBL" id="MXV49456.1"/>
    </source>
</evidence>
<accession>A0A7K1Y4F4</accession>
<keyword evidence="2" id="KW-1185">Reference proteome</keyword>
<proteinExistence type="predicted"/>
<organism evidence="1 2">
    <name type="scientific">Hufsiella arboris</name>
    <dbReference type="NCBI Taxonomy" id="2695275"/>
    <lineage>
        <taxon>Bacteria</taxon>
        <taxon>Pseudomonadati</taxon>
        <taxon>Bacteroidota</taxon>
        <taxon>Sphingobacteriia</taxon>
        <taxon>Sphingobacteriales</taxon>
        <taxon>Sphingobacteriaceae</taxon>
        <taxon>Hufsiella</taxon>
    </lineage>
</organism>
<protein>
    <submittedName>
        <fullName evidence="1">Uncharacterized protein</fullName>
    </submittedName>
</protein>
<reference evidence="1 2" key="1">
    <citation type="submission" date="2019-11" db="EMBL/GenBank/DDBJ databases">
        <title>Pedobacter sp. HMF7647 Genome sequencing and assembly.</title>
        <authorList>
            <person name="Kang H."/>
            <person name="Kim H."/>
            <person name="Joh K."/>
        </authorList>
    </citation>
    <scope>NUCLEOTIDE SEQUENCE [LARGE SCALE GENOMIC DNA]</scope>
    <source>
        <strain evidence="1 2">HMF7647</strain>
    </source>
</reference>
<name>A0A7K1Y4F4_9SPHI</name>
<dbReference type="EMBL" id="WVHT01000001">
    <property type="protein sequence ID" value="MXV49456.1"/>
    <property type="molecule type" value="Genomic_DNA"/>
</dbReference>
<dbReference type="AlphaFoldDB" id="A0A7K1Y4F4"/>
<gene>
    <name evidence="1" type="ORF">GS399_00610</name>
</gene>
<dbReference type="RefSeq" id="WP_160842568.1">
    <property type="nucleotide sequence ID" value="NZ_WVHT01000001.1"/>
</dbReference>
<dbReference type="PROSITE" id="PS51257">
    <property type="entry name" value="PROKAR_LIPOPROTEIN"/>
    <property type="match status" value="1"/>
</dbReference>